<dbReference type="SUPFAM" id="SSF64182">
    <property type="entry name" value="DHH phosphoesterases"/>
    <property type="match status" value="1"/>
</dbReference>
<feature type="domain" description="DHHA1" evidence="2">
    <location>
        <begin position="238"/>
        <end position="321"/>
    </location>
</feature>
<feature type="domain" description="DDH" evidence="1">
    <location>
        <begin position="16"/>
        <end position="157"/>
    </location>
</feature>
<name>A0A9D8PP42_9DELT</name>
<comment type="caution">
    <text evidence="3">The sequence shown here is derived from an EMBL/GenBank/DDBJ whole genome shotgun (WGS) entry which is preliminary data.</text>
</comment>
<dbReference type="InterPro" id="IPR051319">
    <property type="entry name" value="Oligoribo/pAp-PDE_c-di-AMP_PDE"/>
</dbReference>
<dbReference type="AlphaFoldDB" id="A0A9D8PP42"/>
<dbReference type="Pfam" id="PF01368">
    <property type="entry name" value="DHH"/>
    <property type="match status" value="1"/>
</dbReference>
<protein>
    <submittedName>
        <fullName evidence="3">Bifunctional oligoribonuclease/PAP phosphatase NrnA</fullName>
    </submittedName>
</protein>
<dbReference type="InterPro" id="IPR003156">
    <property type="entry name" value="DHHA1_dom"/>
</dbReference>
<proteinExistence type="predicted"/>
<dbReference type="InterPro" id="IPR038763">
    <property type="entry name" value="DHH_sf"/>
</dbReference>
<evidence type="ECO:0000259" key="2">
    <source>
        <dbReference type="Pfam" id="PF02272"/>
    </source>
</evidence>
<dbReference type="PANTHER" id="PTHR47618">
    <property type="entry name" value="BIFUNCTIONAL OLIGORIBONUCLEASE AND PAP PHOSPHATASE NRNA"/>
    <property type="match status" value="1"/>
</dbReference>
<evidence type="ECO:0000313" key="3">
    <source>
        <dbReference type="EMBL" id="MBN1573949.1"/>
    </source>
</evidence>
<reference evidence="3" key="2">
    <citation type="submission" date="2021-01" db="EMBL/GenBank/DDBJ databases">
        <authorList>
            <person name="Hahn C.R."/>
            <person name="Youssef N.H."/>
            <person name="Elshahed M."/>
        </authorList>
    </citation>
    <scope>NUCLEOTIDE SEQUENCE</scope>
    <source>
        <strain evidence="3">Zod_Metabat.24</strain>
    </source>
</reference>
<dbReference type="GO" id="GO:0003676">
    <property type="term" value="F:nucleic acid binding"/>
    <property type="evidence" value="ECO:0007669"/>
    <property type="project" value="InterPro"/>
</dbReference>
<dbReference type="Proteomes" id="UP000809273">
    <property type="component" value="Unassembled WGS sequence"/>
</dbReference>
<dbReference type="InterPro" id="IPR001667">
    <property type="entry name" value="DDH_dom"/>
</dbReference>
<evidence type="ECO:0000259" key="1">
    <source>
        <dbReference type="Pfam" id="PF01368"/>
    </source>
</evidence>
<dbReference type="Pfam" id="PF02272">
    <property type="entry name" value="DHHA1"/>
    <property type="match status" value="1"/>
</dbReference>
<dbReference type="Gene3D" id="3.90.1640.10">
    <property type="entry name" value="inorganic pyrophosphatase (n-terminal core)"/>
    <property type="match status" value="1"/>
</dbReference>
<gene>
    <name evidence="3" type="ORF">JW984_12200</name>
</gene>
<dbReference type="Gene3D" id="3.10.310.30">
    <property type="match status" value="1"/>
</dbReference>
<dbReference type="PANTHER" id="PTHR47618:SF1">
    <property type="entry name" value="BIFUNCTIONAL OLIGORIBONUCLEASE AND PAP PHOSPHATASE NRNA"/>
    <property type="match status" value="1"/>
</dbReference>
<organism evidence="3 4">
    <name type="scientific">Candidatus Zymogenus saltonus</name>
    <dbReference type="NCBI Taxonomy" id="2844893"/>
    <lineage>
        <taxon>Bacteria</taxon>
        <taxon>Deltaproteobacteria</taxon>
        <taxon>Candidatus Zymogenia</taxon>
        <taxon>Candidatus Zymogeniales</taxon>
        <taxon>Candidatus Zymogenaceae</taxon>
        <taxon>Candidatus Zymogenus</taxon>
    </lineage>
</organism>
<dbReference type="EMBL" id="JAFGIX010000060">
    <property type="protein sequence ID" value="MBN1573949.1"/>
    <property type="molecule type" value="Genomic_DNA"/>
</dbReference>
<evidence type="ECO:0000313" key="4">
    <source>
        <dbReference type="Proteomes" id="UP000809273"/>
    </source>
</evidence>
<accession>A0A9D8PP42</accession>
<reference evidence="3" key="1">
    <citation type="journal article" date="2021" name="Environ. Microbiol.">
        <title>Genomic characterization of three novel Desulfobacterota classes expand the metabolic and phylogenetic diversity of the phylum.</title>
        <authorList>
            <person name="Murphy C.L."/>
            <person name="Biggerstaff J."/>
            <person name="Eichhorn A."/>
            <person name="Ewing E."/>
            <person name="Shahan R."/>
            <person name="Soriano D."/>
            <person name="Stewart S."/>
            <person name="VanMol K."/>
            <person name="Walker R."/>
            <person name="Walters P."/>
            <person name="Elshahed M.S."/>
            <person name="Youssef N.H."/>
        </authorList>
    </citation>
    <scope>NUCLEOTIDE SEQUENCE</scope>
    <source>
        <strain evidence="3">Zod_Metabat.24</strain>
    </source>
</reference>
<sequence length="332" mass="36516">MLREISRVIDDAESFFLTSHLNPDGDAIGSILAFKGILNKLGHDPVLYMEDPVPENFKFLPGSDKIIHHMNGISGRTFDLAIVVDSTDWMRTGGPFEPEVNFRKVINIDHHKSNTNFGDINLVKTEASATSEIIYDLLNVMGLPLSLEVATCIYAGIMTDTGSFTYSNTNDRAFGISEKLVKVGVVPDAIAEEVNENYSVSRLLLLKMALDTLEFSADKRIGAMTISQEMFKKTDSGPHIIEGFIDYPRFVSGVKVAILFRELSGGGKYKVSFRSRNPLDVSRIAGAFGGGGHMNASGCTVEGNLLDVKAEVFKVVEAELKKKRRNEEKRGS</sequence>